<dbReference type="GO" id="GO:0008270">
    <property type="term" value="F:zinc ion binding"/>
    <property type="evidence" value="ECO:0007669"/>
    <property type="project" value="InterPro"/>
</dbReference>
<sequence length="159" mass="17722">MQTWDGTTAQWPSEWQIPPSDEHSGPCDGPLVAHPLIEPYLSIQPPSQICGPFTSQADHFSLPALYNLGQPVLLDHDPRLLGDAQTSRPHDDRNVTNQPISPELLENNLKFGPQPSQGFKRKRPQSCDNCRSRKVRCTRTPPDSSTTDRRCLPCQSVDG</sequence>
<dbReference type="SUPFAM" id="SSF57701">
    <property type="entry name" value="Zn2/Cys6 DNA-binding domain"/>
    <property type="match status" value="1"/>
</dbReference>
<dbReference type="OrthoDB" id="1708823at2759"/>
<proteinExistence type="predicted"/>
<feature type="region of interest" description="Disordered" evidence="1">
    <location>
        <begin position="78"/>
        <end position="159"/>
    </location>
</feature>
<protein>
    <recommendedName>
        <fullName evidence="4">Zn(2)-C6 fungal-type domain-containing protein</fullName>
    </recommendedName>
</protein>
<organism evidence="2 3">
    <name type="scientific">Ceraceosorus guamensis</name>
    <dbReference type="NCBI Taxonomy" id="1522189"/>
    <lineage>
        <taxon>Eukaryota</taxon>
        <taxon>Fungi</taxon>
        <taxon>Dikarya</taxon>
        <taxon>Basidiomycota</taxon>
        <taxon>Ustilaginomycotina</taxon>
        <taxon>Exobasidiomycetes</taxon>
        <taxon>Ceraceosorales</taxon>
        <taxon>Ceraceosoraceae</taxon>
        <taxon>Ceraceosorus</taxon>
    </lineage>
</organism>
<accession>A0A316VQ00</accession>
<keyword evidence="3" id="KW-1185">Reference proteome</keyword>
<feature type="region of interest" description="Disordered" evidence="1">
    <location>
        <begin position="1"/>
        <end position="30"/>
    </location>
</feature>
<dbReference type="GeneID" id="37032193"/>
<gene>
    <name evidence="2" type="ORF">IE81DRAFT_13773</name>
</gene>
<dbReference type="Proteomes" id="UP000245783">
    <property type="component" value="Unassembled WGS sequence"/>
</dbReference>
<evidence type="ECO:0000313" key="3">
    <source>
        <dbReference type="Proteomes" id="UP000245783"/>
    </source>
</evidence>
<feature type="compositionally biased region" description="Polar residues" evidence="1">
    <location>
        <begin position="1"/>
        <end position="13"/>
    </location>
</feature>
<evidence type="ECO:0000313" key="2">
    <source>
        <dbReference type="EMBL" id="PWN39657.1"/>
    </source>
</evidence>
<dbReference type="InterPro" id="IPR001138">
    <property type="entry name" value="Zn2Cys6_DnaBD"/>
</dbReference>
<name>A0A316VQ00_9BASI</name>
<dbReference type="RefSeq" id="XP_025366817.1">
    <property type="nucleotide sequence ID" value="XM_025510323.1"/>
</dbReference>
<dbReference type="GO" id="GO:0000981">
    <property type="term" value="F:DNA-binding transcription factor activity, RNA polymerase II-specific"/>
    <property type="evidence" value="ECO:0007669"/>
    <property type="project" value="InterPro"/>
</dbReference>
<dbReference type="InParanoid" id="A0A316VQ00"/>
<evidence type="ECO:0000256" key="1">
    <source>
        <dbReference type="SAM" id="MobiDB-lite"/>
    </source>
</evidence>
<dbReference type="CDD" id="cd00067">
    <property type="entry name" value="GAL4"/>
    <property type="match status" value="1"/>
</dbReference>
<dbReference type="EMBL" id="KZ819452">
    <property type="protein sequence ID" value="PWN39657.1"/>
    <property type="molecule type" value="Genomic_DNA"/>
</dbReference>
<evidence type="ECO:0008006" key="4">
    <source>
        <dbReference type="Google" id="ProtNLM"/>
    </source>
</evidence>
<dbReference type="AlphaFoldDB" id="A0A316VQ00"/>
<reference evidence="2 3" key="1">
    <citation type="journal article" date="2018" name="Mol. Biol. Evol.">
        <title>Broad Genomic Sampling Reveals a Smut Pathogenic Ancestry of the Fungal Clade Ustilaginomycotina.</title>
        <authorList>
            <person name="Kijpornyongpan T."/>
            <person name="Mondo S.J."/>
            <person name="Barry K."/>
            <person name="Sandor L."/>
            <person name="Lee J."/>
            <person name="Lipzen A."/>
            <person name="Pangilinan J."/>
            <person name="LaButti K."/>
            <person name="Hainaut M."/>
            <person name="Henrissat B."/>
            <person name="Grigoriev I.V."/>
            <person name="Spatafora J.W."/>
            <person name="Aime M.C."/>
        </authorList>
    </citation>
    <scope>NUCLEOTIDE SEQUENCE [LARGE SCALE GENOMIC DNA]</scope>
    <source>
        <strain evidence="2 3">MCA 4658</strain>
    </source>
</reference>
<dbReference type="InterPro" id="IPR036864">
    <property type="entry name" value="Zn2-C6_fun-type_DNA-bd_sf"/>
</dbReference>